<dbReference type="AlphaFoldDB" id="A0AAE1B9U8"/>
<sequence length="41" mass="4317">MPVLLPLSQHAAEPDPQGAMSVSEFVLATGHTKTNLTAEVK</sequence>
<reference evidence="1" key="1">
    <citation type="journal article" date="2023" name="G3 (Bethesda)">
        <title>A reference genome for the long-term kleptoplast-retaining sea slug Elysia crispata morphotype clarki.</title>
        <authorList>
            <person name="Eastman K.E."/>
            <person name="Pendleton A.L."/>
            <person name="Shaikh M.A."/>
            <person name="Suttiyut T."/>
            <person name="Ogas R."/>
            <person name="Tomko P."/>
            <person name="Gavelis G."/>
            <person name="Widhalm J.R."/>
            <person name="Wisecaver J.H."/>
        </authorList>
    </citation>
    <scope>NUCLEOTIDE SEQUENCE</scope>
    <source>
        <strain evidence="1">ECLA1</strain>
    </source>
</reference>
<protein>
    <submittedName>
        <fullName evidence="1">Uncharacterized protein</fullName>
    </submittedName>
</protein>
<gene>
    <name evidence="1" type="ORF">RRG08_053822</name>
</gene>
<name>A0AAE1B9U8_9GAST</name>
<evidence type="ECO:0000313" key="2">
    <source>
        <dbReference type="Proteomes" id="UP001283361"/>
    </source>
</evidence>
<comment type="caution">
    <text evidence="1">The sequence shown here is derived from an EMBL/GenBank/DDBJ whole genome shotgun (WGS) entry which is preliminary data.</text>
</comment>
<keyword evidence="2" id="KW-1185">Reference proteome</keyword>
<evidence type="ECO:0000313" key="1">
    <source>
        <dbReference type="EMBL" id="KAK3801581.1"/>
    </source>
</evidence>
<proteinExistence type="predicted"/>
<dbReference type="Proteomes" id="UP001283361">
    <property type="component" value="Unassembled WGS sequence"/>
</dbReference>
<organism evidence="1 2">
    <name type="scientific">Elysia crispata</name>
    <name type="common">lettuce slug</name>
    <dbReference type="NCBI Taxonomy" id="231223"/>
    <lineage>
        <taxon>Eukaryota</taxon>
        <taxon>Metazoa</taxon>
        <taxon>Spiralia</taxon>
        <taxon>Lophotrochozoa</taxon>
        <taxon>Mollusca</taxon>
        <taxon>Gastropoda</taxon>
        <taxon>Heterobranchia</taxon>
        <taxon>Euthyneura</taxon>
        <taxon>Panpulmonata</taxon>
        <taxon>Sacoglossa</taxon>
        <taxon>Placobranchoidea</taxon>
        <taxon>Plakobranchidae</taxon>
        <taxon>Elysia</taxon>
    </lineage>
</organism>
<accession>A0AAE1B9U8</accession>
<feature type="non-terminal residue" evidence="1">
    <location>
        <position position="41"/>
    </location>
</feature>
<dbReference type="EMBL" id="JAWDGP010000300">
    <property type="protein sequence ID" value="KAK3801581.1"/>
    <property type="molecule type" value="Genomic_DNA"/>
</dbReference>